<dbReference type="PANTHER" id="PTHR46539:SF2">
    <property type="entry name" value="RING-H2 FINGER PROTEIN ATL43"/>
    <property type="match status" value="1"/>
</dbReference>
<evidence type="ECO:0000256" key="15">
    <source>
        <dbReference type="PROSITE-ProRule" id="PRU00175"/>
    </source>
</evidence>
<feature type="transmembrane region" description="Helical" evidence="17">
    <location>
        <begin position="12"/>
        <end position="32"/>
    </location>
</feature>
<evidence type="ECO:0000256" key="7">
    <source>
        <dbReference type="ARBA" id="ARBA00022723"/>
    </source>
</evidence>
<dbReference type="SMART" id="SM00184">
    <property type="entry name" value="RING"/>
    <property type="match status" value="1"/>
</dbReference>
<dbReference type="CDD" id="cd16461">
    <property type="entry name" value="RING-H2_EL5-like"/>
    <property type="match status" value="1"/>
</dbReference>
<evidence type="ECO:0000313" key="19">
    <source>
        <dbReference type="EMBL" id="KAK1420881.1"/>
    </source>
</evidence>
<keyword evidence="9 15" id="KW-0863">Zinc-finger</keyword>
<dbReference type="Proteomes" id="UP001229421">
    <property type="component" value="Unassembled WGS sequence"/>
</dbReference>
<gene>
    <name evidence="19" type="ORF">QVD17_22823</name>
</gene>
<evidence type="ECO:0000313" key="20">
    <source>
        <dbReference type="Proteomes" id="UP001229421"/>
    </source>
</evidence>
<dbReference type="SUPFAM" id="SSF57850">
    <property type="entry name" value="RING/U-box"/>
    <property type="match status" value="1"/>
</dbReference>
<evidence type="ECO:0000256" key="11">
    <source>
        <dbReference type="ARBA" id="ARBA00022833"/>
    </source>
</evidence>
<reference evidence="19" key="1">
    <citation type="journal article" date="2023" name="bioRxiv">
        <title>Improved chromosome-level genome assembly for marigold (Tagetes erecta).</title>
        <authorList>
            <person name="Jiang F."/>
            <person name="Yuan L."/>
            <person name="Wang S."/>
            <person name="Wang H."/>
            <person name="Xu D."/>
            <person name="Wang A."/>
            <person name="Fan W."/>
        </authorList>
    </citation>
    <scope>NUCLEOTIDE SEQUENCE</scope>
    <source>
        <strain evidence="19">WSJ</strain>
        <tissue evidence="19">Leaf</tissue>
    </source>
</reference>
<keyword evidence="11" id="KW-0862">Zinc</keyword>
<protein>
    <recommendedName>
        <fullName evidence="4">RING-type E3 ubiquitin transferase</fullName>
        <ecNumber evidence="4">2.3.2.27</ecNumber>
    </recommendedName>
</protein>
<keyword evidence="8" id="KW-0732">Signal</keyword>
<evidence type="ECO:0000256" key="5">
    <source>
        <dbReference type="ARBA" id="ARBA00022679"/>
    </source>
</evidence>
<accession>A0AAD8KGX4</accession>
<evidence type="ECO:0000256" key="12">
    <source>
        <dbReference type="ARBA" id="ARBA00022989"/>
    </source>
</evidence>
<comment type="caution">
    <text evidence="19">The sequence shown here is derived from an EMBL/GenBank/DDBJ whole genome shotgun (WGS) entry which is preliminary data.</text>
</comment>
<comment type="pathway">
    <text evidence="3">Protein modification; protein ubiquitination.</text>
</comment>
<dbReference type="GO" id="GO:0061630">
    <property type="term" value="F:ubiquitin protein ligase activity"/>
    <property type="evidence" value="ECO:0007669"/>
    <property type="project" value="UniProtKB-EC"/>
</dbReference>
<keyword evidence="20" id="KW-1185">Reference proteome</keyword>
<evidence type="ECO:0000256" key="17">
    <source>
        <dbReference type="SAM" id="Phobius"/>
    </source>
</evidence>
<dbReference type="FunFam" id="3.30.40.10:FF:000285">
    <property type="entry name" value="RING-H2 finger protein ATL43"/>
    <property type="match status" value="1"/>
</dbReference>
<evidence type="ECO:0000256" key="3">
    <source>
        <dbReference type="ARBA" id="ARBA00004906"/>
    </source>
</evidence>
<keyword evidence="5" id="KW-0808">Transferase</keyword>
<dbReference type="PROSITE" id="PS50089">
    <property type="entry name" value="ZF_RING_2"/>
    <property type="match status" value="1"/>
</dbReference>
<proteinExistence type="inferred from homology"/>
<dbReference type="EMBL" id="JAUHHV010000006">
    <property type="protein sequence ID" value="KAK1420881.1"/>
    <property type="molecule type" value="Genomic_DNA"/>
</dbReference>
<dbReference type="AlphaFoldDB" id="A0AAD8KGX4"/>
<organism evidence="19 20">
    <name type="scientific">Tagetes erecta</name>
    <name type="common">African marigold</name>
    <dbReference type="NCBI Taxonomy" id="13708"/>
    <lineage>
        <taxon>Eukaryota</taxon>
        <taxon>Viridiplantae</taxon>
        <taxon>Streptophyta</taxon>
        <taxon>Embryophyta</taxon>
        <taxon>Tracheophyta</taxon>
        <taxon>Spermatophyta</taxon>
        <taxon>Magnoliopsida</taxon>
        <taxon>eudicotyledons</taxon>
        <taxon>Gunneridae</taxon>
        <taxon>Pentapetalae</taxon>
        <taxon>asterids</taxon>
        <taxon>campanulids</taxon>
        <taxon>Asterales</taxon>
        <taxon>Asteraceae</taxon>
        <taxon>Asteroideae</taxon>
        <taxon>Heliantheae alliance</taxon>
        <taxon>Tageteae</taxon>
        <taxon>Tagetes</taxon>
    </lineage>
</organism>
<comment type="similarity">
    <text evidence="14">Belongs to the RING-type zinc finger family. ATL subfamily.</text>
</comment>
<keyword evidence="13 17" id="KW-0472">Membrane</keyword>
<evidence type="ECO:0000256" key="4">
    <source>
        <dbReference type="ARBA" id="ARBA00012483"/>
    </source>
</evidence>
<dbReference type="Pfam" id="PF13639">
    <property type="entry name" value="zf-RING_2"/>
    <property type="match status" value="1"/>
</dbReference>
<keyword evidence="12 17" id="KW-1133">Transmembrane helix</keyword>
<dbReference type="InterPro" id="IPR001841">
    <property type="entry name" value="Znf_RING"/>
</dbReference>
<keyword evidence="6 17" id="KW-0812">Transmembrane</keyword>
<feature type="transmembrane region" description="Helical" evidence="17">
    <location>
        <begin position="52"/>
        <end position="73"/>
    </location>
</feature>
<evidence type="ECO:0000256" key="1">
    <source>
        <dbReference type="ARBA" id="ARBA00000900"/>
    </source>
</evidence>
<dbReference type="EC" id="2.3.2.27" evidence="4"/>
<name>A0AAD8KGX4_TARER</name>
<keyword evidence="7" id="KW-0479">Metal-binding</keyword>
<keyword evidence="10" id="KW-0833">Ubl conjugation pathway</keyword>
<evidence type="ECO:0000256" key="16">
    <source>
        <dbReference type="SAM" id="MobiDB-lite"/>
    </source>
</evidence>
<dbReference type="GO" id="GO:0008270">
    <property type="term" value="F:zinc ion binding"/>
    <property type="evidence" value="ECO:0007669"/>
    <property type="project" value="UniProtKB-KW"/>
</dbReference>
<evidence type="ECO:0000256" key="10">
    <source>
        <dbReference type="ARBA" id="ARBA00022786"/>
    </source>
</evidence>
<evidence type="ECO:0000256" key="6">
    <source>
        <dbReference type="ARBA" id="ARBA00022692"/>
    </source>
</evidence>
<dbReference type="PANTHER" id="PTHR46539">
    <property type="entry name" value="E3 UBIQUITIN-PROTEIN LIGASE ATL42"/>
    <property type="match status" value="1"/>
</dbReference>
<dbReference type="Gene3D" id="3.30.40.10">
    <property type="entry name" value="Zinc/RING finger domain, C3HC4 (zinc finger)"/>
    <property type="match status" value="1"/>
</dbReference>
<feature type="domain" description="RING-type" evidence="18">
    <location>
        <begin position="126"/>
        <end position="168"/>
    </location>
</feature>
<dbReference type="GO" id="GO:0016020">
    <property type="term" value="C:membrane"/>
    <property type="evidence" value="ECO:0007669"/>
    <property type="project" value="UniProtKB-SubCell"/>
</dbReference>
<evidence type="ECO:0000256" key="2">
    <source>
        <dbReference type="ARBA" id="ARBA00004167"/>
    </source>
</evidence>
<dbReference type="InterPro" id="IPR013083">
    <property type="entry name" value="Znf_RING/FYVE/PHD"/>
</dbReference>
<sequence>MGYNPTSTLRWHPSTPIIFFISTTTATATPLLQPLPPPPRSPPHNYTLKPNITIVIGVLTTIFSITFLFLLYAKHCRRSNNHYPPSSQLTAALRSRTNSGIDRTIIESLPVFRFGSLTGDKTGLECAVCLSQFDPNQVLRLLPKCNHAFHVECVDTWLEAHSTCPLCRFRVDPEDIFLIIDQSSQHIQIIEHDTQPETAPRRVSGRHSSAGEKGTGLPASMAVTGSRRSLDSWNKKGAKKTKKKDETTVSVGRRKDGILLPERVVEVAEERWRRLEHRIVVGTRGSGVERWSDVQPSDLLYLRSEMMMMMKKKRSRPSVMHEGGNNGCGRGVINSRSVSEMTGLSRFGSNEVSKLLARLITEPRSGRNSCSLNV</sequence>
<evidence type="ECO:0000256" key="8">
    <source>
        <dbReference type="ARBA" id="ARBA00022729"/>
    </source>
</evidence>
<evidence type="ECO:0000256" key="14">
    <source>
        <dbReference type="ARBA" id="ARBA00024209"/>
    </source>
</evidence>
<evidence type="ECO:0000259" key="18">
    <source>
        <dbReference type="PROSITE" id="PS50089"/>
    </source>
</evidence>
<evidence type="ECO:0000256" key="13">
    <source>
        <dbReference type="ARBA" id="ARBA00023136"/>
    </source>
</evidence>
<comment type="subcellular location">
    <subcellularLocation>
        <location evidence="2">Membrane</location>
        <topology evidence="2">Single-pass membrane protein</topology>
    </subcellularLocation>
</comment>
<feature type="region of interest" description="Disordered" evidence="16">
    <location>
        <begin position="193"/>
        <end position="249"/>
    </location>
</feature>
<evidence type="ECO:0000256" key="9">
    <source>
        <dbReference type="ARBA" id="ARBA00022771"/>
    </source>
</evidence>
<comment type="catalytic activity">
    <reaction evidence="1">
        <text>S-ubiquitinyl-[E2 ubiquitin-conjugating enzyme]-L-cysteine + [acceptor protein]-L-lysine = [E2 ubiquitin-conjugating enzyme]-L-cysteine + N(6)-ubiquitinyl-[acceptor protein]-L-lysine.</text>
        <dbReference type="EC" id="2.3.2.27"/>
    </reaction>
</comment>